<sequence length="245" mass="28451">MTDVAPPSFSRPPRAEVYHLRKDQWREIKTPFYGCAHEDSFEMYYQGFYYWWADSMLDKLCPKEGRPNILWWFNMSEEVFDHISVPSQNDNGRYKGMGVLNGSIVLFYRIDPGDEKSFDVWRMDFKDGEQESMGGVLWSKLFTVGPVLGAPTPLGFVSSDQLLMEDKEVDQTHSINIKTHDDLKQPTSFTTKNWLYPKSCKRSIMNGLPRFHPPVRYYSTLYKGAKEVNLVEHINGGFKKHGLVE</sequence>
<gene>
    <name evidence="1" type="ORF">CITCOLO1_LOCUS6922</name>
</gene>
<evidence type="ECO:0000313" key="1">
    <source>
        <dbReference type="EMBL" id="CAK9315141.1"/>
    </source>
</evidence>
<dbReference type="Proteomes" id="UP001642487">
    <property type="component" value="Chromosome 2"/>
</dbReference>
<organism evidence="1 2">
    <name type="scientific">Citrullus colocynthis</name>
    <name type="common">colocynth</name>
    <dbReference type="NCBI Taxonomy" id="252529"/>
    <lineage>
        <taxon>Eukaryota</taxon>
        <taxon>Viridiplantae</taxon>
        <taxon>Streptophyta</taxon>
        <taxon>Embryophyta</taxon>
        <taxon>Tracheophyta</taxon>
        <taxon>Spermatophyta</taxon>
        <taxon>Magnoliopsida</taxon>
        <taxon>eudicotyledons</taxon>
        <taxon>Gunneridae</taxon>
        <taxon>Pentapetalae</taxon>
        <taxon>rosids</taxon>
        <taxon>fabids</taxon>
        <taxon>Cucurbitales</taxon>
        <taxon>Cucurbitaceae</taxon>
        <taxon>Benincaseae</taxon>
        <taxon>Citrullus</taxon>
    </lineage>
</organism>
<name>A0ABP0Y7M3_9ROSI</name>
<accession>A0ABP0Y7M3</accession>
<reference evidence="1 2" key="1">
    <citation type="submission" date="2024-03" db="EMBL/GenBank/DDBJ databases">
        <authorList>
            <person name="Gkanogiannis A."/>
            <person name="Becerra Lopez-Lavalle L."/>
        </authorList>
    </citation>
    <scope>NUCLEOTIDE SEQUENCE [LARGE SCALE GENOMIC DNA]</scope>
</reference>
<evidence type="ECO:0000313" key="2">
    <source>
        <dbReference type="Proteomes" id="UP001642487"/>
    </source>
</evidence>
<dbReference type="EMBL" id="OZ021736">
    <property type="protein sequence ID" value="CAK9315141.1"/>
    <property type="molecule type" value="Genomic_DNA"/>
</dbReference>
<keyword evidence="2" id="KW-1185">Reference proteome</keyword>
<protein>
    <submittedName>
        <fullName evidence="1">Uncharacterized protein</fullName>
    </submittedName>
</protein>
<proteinExistence type="predicted"/>